<comment type="catalytic activity">
    <reaction evidence="5">
        <text>phosphoethanolamine + S-adenosyl-L-methionine = N-methylethanolamine phosphate + S-adenosyl-L-homocysteine + H(+)</text>
        <dbReference type="Rhea" id="RHEA:20365"/>
        <dbReference type="ChEBI" id="CHEBI:15378"/>
        <dbReference type="ChEBI" id="CHEBI:57781"/>
        <dbReference type="ChEBI" id="CHEBI:57856"/>
        <dbReference type="ChEBI" id="CHEBI:58190"/>
        <dbReference type="ChEBI" id="CHEBI:59789"/>
        <dbReference type="EC" id="2.1.1.103"/>
    </reaction>
    <physiologicalReaction direction="left-to-right" evidence="5">
        <dbReference type="Rhea" id="RHEA:20366"/>
    </physiologicalReaction>
</comment>
<dbReference type="CDD" id="cd02440">
    <property type="entry name" value="AdoMet_MTases"/>
    <property type="match status" value="2"/>
</dbReference>
<dbReference type="AlphaFoldDB" id="M4EH68"/>
<dbReference type="HOGENOM" id="CLU_029163_0_0_1"/>
<evidence type="ECO:0000256" key="2">
    <source>
        <dbReference type="ARBA" id="ARBA00005189"/>
    </source>
</evidence>
<keyword evidence="3" id="KW-0808">Transferase</keyword>
<dbReference type="InterPro" id="IPR029063">
    <property type="entry name" value="SAM-dependent_MTases_sf"/>
</dbReference>
<evidence type="ECO:0000313" key="7">
    <source>
        <dbReference type="EnsemblPlants" id="Bra028133.1-P"/>
    </source>
</evidence>
<dbReference type="Pfam" id="PF13649">
    <property type="entry name" value="Methyltransf_25"/>
    <property type="match status" value="1"/>
</dbReference>
<dbReference type="OMA" id="GWIFQEC"/>
<dbReference type="GO" id="GO:0008170">
    <property type="term" value="F:N-methyltransferase activity"/>
    <property type="evidence" value="ECO:0000318"/>
    <property type="project" value="GO_Central"/>
</dbReference>
<dbReference type="GO" id="GO:0006656">
    <property type="term" value="P:phosphatidylcholine biosynthetic process"/>
    <property type="evidence" value="ECO:0000318"/>
    <property type="project" value="GO_Central"/>
</dbReference>
<dbReference type="EC" id="2.1.1.103" evidence="4"/>
<reference evidence="7 8" key="2">
    <citation type="journal article" date="2018" name="Hortic Res">
        <title>Improved Brassica rapa reference genome by single-molecule sequencing and chromosome conformation capture technologies.</title>
        <authorList>
            <person name="Zhang L."/>
            <person name="Cai X."/>
            <person name="Wu J."/>
            <person name="Liu M."/>
            <person name="Grob S."/>
            <person name="Cheng F."/>
            <person name="Liang J."/>
            <person name="Cai C."/>
            <person name="Liu Z."/>
            <person name="Liu B."/>
            <person name="Wang F."/>
            <person name="Li S."/>
            <person name="Liu F."/>
            <person name="Li X."/>
            <person name="Cheng L."/>
            <person name="Yang W."/>
            <person name="Li M.H."/>
            <person name="Grossniklaus U."/>
            <person name="Zheng H."/>
            <person name="Wang X."/>
        </authorList>
    </citation>
    <scope>NUCLEOTIDE SEQUENCE [LARGE SCALE GENOMIC DNA]</scope>
    <source>
        <strain evidence="7 8">cv. Chiifu-401-42</strain>
    </source>
</reference>
<dbReference type="Proteomes" id="UP000011750">
    <property type="component" value="Chromosome A04"/>
</dbReference>
<dbReference type="eggNOG" id="KOG1269">
    <property type="taxonomic scope" value="Eukaryota"/>
</dbReference>
<dbReference type="InterPro" id="IPR041698">
    <property type="entry name" value="Methyltransf_25"/>
</dbReference>
<evidence type="ECO:0000256" key="1">
    <source>
        <dbReference type="ARBA" id="ARBA00004969"/>
    </source>
</evidence>
<proteinExistence type="predicted"/>
<keyword evidence="8" id="KW-1185">Reference proteome</keyword>
<dbReference type="PANTHER" id="PTHR44307:SF12">
    <property type="entry name" value="METHYLTRANSFERASE DOMAIN-CONTAINING PROTEIN"/>
    <property type="match status" value="1"/>
</dbReference>
<reference evidence="7 8" key="1">
    <citation type="journal article" date="2011" name="Nat. Genet.">
        <title>The genome of the mesopolyploid crop species Brassica rapa.</title>
        <authorList>
            <consortium name="Brassica rapa Genome Sequencing Project Consortium"/>
            <person name="Wang X."/>
            <person name="Wang H."/>
            <person name="Wang J."/>
            <person name="Sun R."/>
            <person name="Wu J."/>
            <person name="Liu S."/>
            <person name="Bai Y."/>
            <person name="Mun J.H."/>
            <person name="Bancroft I."/>
            <person name="Cheng F."/>
            <person name="Huang S."/>
            <person name="Li X."/>
            <person name="Hua W."/>
            <person name="Wang J."/>
            <person name="Wang X."/>
            <person name="Freeling M."/>
            <person name="Pires J.C."/>
            <person name="Paterson A.H."/>
            <person name="Chalhoub B."/>
            <person name="Wang B."/>
            <person name="Hayward A."/>
            <person name="Sharpe A.G."/>
            <person name="Park B.S."/>
            <person name="Weisshaar B."/>
            <person name="Liu B."/>
            <person name="Li B."/>
            <person name="Liu B."/>
            <person name="Tong C."/>
            <person name="Song C."/>
            <person name="Duran C."/>
            <person name="Peng C."/>
            <person name="Geng C."/>
            <person name="Koh C."/>
            <person name="Lin C."/>
            <person name="Edwards D."/>
            <person name="Mu D."/>
            <person name="Shen D."/>
            <person name="Soumpourou E."/>
            <person name="Li F."/>
            <person name="Fraser F."/>
            <person name="Conant G."/>
            <person name="Lassalle G."/>
            <person name="King G.J."/>
            <person name="Bonnema G."/>
            <person name="Tang H."/>
            <person name="Wang H."/>
            <person name="Belcram H."/>
            <person name="Zhou H."/>
            <person name="Hirakawa H."/>
            <person name="Abe H."/>
            <person name="Guo H."/>
            <person name="Wang H."/>
            <person name="Jin H."/>
            <person name="Parkin I.A."/>
            <person name="Batley J."/>
            <person name="Kim J.S."/>
            <person name="Just J."/>
            <person name="Li J."/>
            <person name="Xu J."/>
            <person name="Deng J."/>
            <person name="Kim J.A."/>
            <person name="Li J."/>
            <person name="Yu J."/>
            <person name="Meng J."/>
            <person name="Wang J."/>
            <person name="Min J."/>
            <person name="Poulain J."/>
            <person name="Wang J."/>
            <person name="Hatakeyama K."/>
            <person name="Wu K."/>
            <person name="Wang L."/>
            <person name="Fang L."/>
            <person name="Trick M."/>
            <person name="Links M.G."/>
            <person name="Zhao M."/>
            <person name="Jin M."/>
            <person name="Ramchiary N."/>
            <person name="Drou N."/>
            <person name="Berkman P.J."/>
            <person name="Cai Q."/>
            <person name="Huang Q."/>
            <person name="Li R."/>
            <person name="Tabata S."/>
            <person name="Cheng S."/>
            <person name="Zhang S."/>
            <person name="Zhang S."/>
            <person name="Huang S."/>
            <person name="Sato S."/>
            <person name="Sun S."/>
            <person name="Kwon S.J."/>
            <person name="Choi S.R."/>
            <person name="Lee T.H."/>
            <person name="Fan W."/>
            <person name="Zhao X."/>
            <person name="Tan X."/>
            <person name="Xu X."/>
            <person name="Wang Y."/>
            <person name="Qiu Y."/>
            <person name="Yin Y."/>
            <person name="Li Y."/>
            <person name="Du Y."/>
            <person name="Liao Y."/>
            <person name="Lim Y."/>
            <person name="Narusaka Y."/>
            <person name="Wang Y."/>
            <person name="Wang Z."/>
            <person name="Li Z."/>
            <person name="Wang Z."/>
            <person name="Xiong Z."/>
            <person name="Zhang Z."/>
        </authorList>
    </citation>
    <scope>NUCLEOTIDE SEQUENCE [LARGE SCALE GENOMIC DNA]</scope>
    <source>
        <strain evidence="7 8">cv. Chiifu-401-42</strain>
    </source>
</reference>
<dbReference type="GO" id="GO:0000234">
    <property type="term" value="F:phosphoethanolamine N-methyltransferase activity"/>
    <property type="evidence" value="ECO:0007669"/>
    <property type="project" value="UniProtKB-EC"/>
</dbReference>
<evidence type="ECO:0000256" key="5">
    <source>
        <dbReference type="ARBA" id="ARBA00047622"/>
    </source>
</evidence>
<organism evidence="7 8">
    <name type="scientific">Brassica campestris</name>
    <name type="common">Field mustard</name>
    <dbReference type="NCBI Taxonomy" id="3711"/>
    <lineage>
        <taxon>Eukaryota</taxon>
        <taxon>Viridiplantae</taxon>
        <taxon>Streptophyta</taxon>
        <taxon>Embryophyta</taxon>
        <taxon>Tracheophyta</taxon>
        <taxon>Spermatophyta</taxon>
        <taxon>Magnoliopsida</taxon>
        <taxon>eudicotyledons</taxon>
        <taxon>Gunneridae</taxon>
        <taxon>Pentapetalae</taxon>
        <taxon>rosids</taxon>
        <taxon>malvids</taxon>
        <taxon>Brassicales</taxon>
        <taxon>Brassicaceae</taxon>
        <taxon>Brassiceae</taxon>
        <taxon>Brassica</taxon>
    </lineage>
</organism>
<dbReference type="PANTHER" id="PTHR44307">
    <property type="entry name" value="PHOSPHOETHANOLAMINE METHYLTRANSFERASE"/>
    <property type="match status" value="1"/>
</dbReference>
<dbReference type="Gramene" id="Bra028133.1">
    <property type="protein sequence ID" value="Bra028133.1-P"/>
    <property type="gene ID" value="Bra028133"/>
</dbReference>
<dbReference type="STRING" id="51351.M4EH68"/>
<name>M4EH68_BRACM</name>
<evidence type="ECO:0000256" key="4">
    <source>
        <dbReference type="ARBA" id="ARBA00035674"/>
    </source>
</evidence>
<dbReference type="Gene3D" id="3.40.50.150">
    <property type="entry name" value="Vaccinia Virus protein VP39"/>
    <property type="match status" value="2"/>
</dbReference>
<evidence type="ECO:0000259" key="6">
    <source>
        <dbReference type="Pfam" id="PF13649"/>
    </source>
</evidence>
<feature type="domain" description="Methyltransferase" evidence="6">
    <location>
        <begin position="198"/>
        <end position="289"/>
    </location>
</feature>
<comment type="pathway">
    <text evidence="2">Lipid metabolism.</text>
</comment>
<reference evidence="7" key="3">
    <citation type="submission" date="2023-03" db="UniProtKB">
        <authorList>
            <consortium name="EnsemblPlants"/>
        </authorList>
    </citation>
    <scope>IDENTIFICATION</scope>
    <source>
        <strain evidence="7">cv. Chiifu-401-42</strain>
    </source>
</reference>
<dbReference type="InParanoid" id="M4EH68"/>
<protein>
    <recommendedName>
        <fullName evidence="4">phosphoethanolamine N-methyltransferase</fullName>
        <ecNumber evidence="4">2.1.1.103</ecNumber>
    </recommendedName>
</protein>
<dbReference type="SUPFAM" id="SSF53335">
    <property type="entry name" value="S-adenosyl-L-methionine-dependent methyltransferases"/>
    <property type="match status" value="2"/>
</dbReference>
<dbReference type="EnsemblPlants" id="Bra028133.1">
    <property type="protein sequence ID" value="Bra028133.1-P"/>
    <property type="gene ID" value="Bra028133"/>
</dbReference>
<accession>M4EH68</accession>
<comment type="pathway">
    <text evidence="1">Phospholipid metabolism; phosphatidylcholine biosynthesis.</text>
</comment>
<evidence type="ECO:0000313" key="8">
    <source>
        <dbReference type="Proteomes" id="UP000011750"/>
    </source>
</evidence>
<sequence>MLFQHSGGSFPSSRKAVLTLIPPYEGKRVLELGASISRFTDELAQKAGEVIVLDFIESAIKKKIEDGSVDLIFSNWLLMYLSDKEVELLAERMLGWIFQECQTRDAFGKSFELTMVGCKCIVAYVKNKKNQNQIYWIWQKVSMENDKDFQRLLDNVQYKSNGILRYECVVGQGYVSPRGFETTKEFVAKIELKLGQKVLDVDCGIGGCDFYMAETFDVHVVGIDLLVNMMSFALERAIGVNCSVEFEVADCTTNTYPDNSFDVIYSSATIFHIQPALFKTFFKWLKPGGRVLITDYCKSDEPSSPLFAEVIKQRGYDIHDVQAYGQMLKDAGFEDVIAEDRIDQQSSIISRQFDNFQMIANTNLELSDVVGKIRYVQGSDFSKETTRVVIRLLIDL</sequence>
<evidence type="ECO:0000256" key="3">
    <source>
        <dbReference type="ARBA" id="ARBA00022679"/>
    </source>
</evidence>